<feature type="compositionally biased region" description="Low complexity" evidence="1">
    <location>
        <begin position="193"/>
        <end position="204"/>
    </location>
</feature>
<dbReference type="VEuPathDB" id="FungiDB:PSTT_07821"/>
<organism evidence="3 4">
    <name type="scientific">Puccinia striiformis</name>
    <dbReference type="NCBI Taxonomy" id="27350"/>
    <lineage>
        <taxon>Eukaryota</taxon>
        <taxon>Fungi</taxon>
        <taxon>Dikarya</taxon>
        <taxon>Basidiomycota</taxon>
        <taxon>Pucciniomycotina</taxon>
        <taxon>Pucciniomycetes</taxon>
        <taxon>Pucciniales</taxon>
        <taxon>Pucciniaceae</taxon>
        <taxon>Puccinia</taxon>
    </lineage>
</organism>
<name>A0A2S4VEV1_9BASI</name>
<dbReference type="VEuPathDB" id="FungiDB:PSHT_00675"/>
<dbReference type="EMBL" id="PKSL01000068">
    <property type="protein sequence ID" value="POW08066.1"/>
    <property type="molecule type" value="Genomic_DNA"/>
</dbReference>
<feature type="chain" id="PRO_5015496659" evidence="2">
    <location>
        <begin position="21"/>
        <end position="705"/>
    </location>
</feature>
<evidence type="ECO:0000256" key="1">
    <source>
        <dbReference type="SAM" id="MobiDB-lite"/>
    </source>
</evidence>
<reference evidence="3" key="1">
    <citation type="submission" date="2017-12" db="EMBL/GenBank/DDBJ databases">
        <title>Gene loss provides genomic basis for host adaptation in cereal stripe rust fungi.</title>
        <authorList>
            <person name="Xia C."/>
        </authorList>
    </citation>
    <scope>NUCLEOTIDE SEQUENCE [LARGE SCALE GENOMIC DNA]</scope>
    <source>
        <strain evidence="3">93-210</strain>
    </source>
</reference>
<keyword evidence="4" id="KW-1185">Reference proteome</keyword>
<gene>
    <name evidence="3" type="ORF">PSTT_07821</name>
</gene>
<accession>A0A2S4VEV1</accession>
<feature type="region of interest" description="Disordered" evidence="1">
    <location>
        <begin position="193"/>
        <end position="233"/>
    </location>
</feature>
<dbReference type="AlphaFoldDB" id="A0A2S4VEV1"/>
<dbReference type="VEuPathDB" id="FungiDB:PSHT_01940"/>
<keyword evidence="2" id="KW-0732">Signal</keyword>
<proteinExistence type="predicted"/>
<evidence type="ECO:0000256" key="2">
    <source>
        <dbReference type="SAM" id="SignalP"/>
    </source>
</evidence>
<feature type="signal peptide" evidence="2">
    <location>
        <begin position="1"/>
        <end position="20"/>
    </location>
</feature>
<dbReference type="Proteomes" id="UP000239156">
    <property type="component" value="Unassembled WGS sequence"/>
</dbReference>
<evidence type="ECO:0000313" key="4">
    <source>
        <dbReference type="Proteomes" id="UP000239156"/>
    </source>
</evidence>
<evidence type="ECO:0000313" key="3">
    <source>
        <dbReference type="EMBL" id="POW08066.1"/>
    </source>
</evidence>
<sequence>MKVLFKKVFLCVLLHQIGLARLALSTLSADAHAAQSSLESSSAVVLGGPEEPIKGEQVARTVKEIPVGRAESLERMRIDREELQSRLELFKPRPETDLYVGKIELEQLHRSFRIPTLHRVFRLYGRNPAIRSLLAKPGPPHSTIKALQKALRLERLSLLWGHKAPEPIEEQAQVKERVFTTLPLVPRPVKTATVTKTDIHTTTTGEGQDPERTSKTDQSSEGESDVVKDSAILEKSPVEYPKSSRVGSFVNDIVPKLTAARNSVGEYLSKASPFKPGQGGEIESKSNSGIINSLTGGKEFSNIKVPIQSGILEGDPLRLVLDVVARDDRNAQIALWNSLEEKLLSLQPPRFTKHFVDKGPISLSFLQSMYLTGDYIIKYGMMSPEFIKGIQIFKRDTLAKMVELHIDYQFLRLNDKFFDDSESIIPQLGFLKTAPKKITLIIPLNCAEMKKALWWPGAFSNPPKDFDSSLLMQMILLPKALSPEDQKYIVYSALEAIWSHVGVVEPSYATMQLRARFLNCGKFIEEADRLTSVLRHARDAGDMRHAVRIDNHPIVGLLDWAIYSFHHPPLSELLHARRVEFQLVLFLLDFIDKYYPLIMETATREMVDPTFLKKGLQFMMSFMKFYHNREQDPSYEYEKDTSFFRIARWAENEHPMLAQWIDDVTDKIFKHTFWAIRPEHLQCEELNIWMGHPWSDLRPDYSKFS</sequence>
<comment type="caution">
    <text evidence="3">The sequence shown here is derived from an EMBL/GenBank/DDBJ whole genome shotgun (WGS) entry which is preliminary data.</text>
</comment>
<protein>
    <submittedName>
        <fullName evidence="3">Uncharacterized protein</fullName>
    </submittedName>
</protein>